<feature type="compositionally biased region" description="Polar residues" evidence="1">
    <location>
        <begin position="126"/>
        <end position="147"/>
    </location>
</feature>
<dbReference type="Proteomes" id="UP000822688">
    <property type="component" value="Chromosome 5"/>
</dbReference>
<accession>A0A8T0I0C7</accession>
<evidence type="ECO:0000256" key="1">
    <source>
        <dbReference type="SAM" id="MobiDB-lite"/>
    </source>
</evidence>
<evidence type="ECO:0000313" key="3">
    <source>
        <dbReference type="Proteomes" id="UP000822688"/>
    </source>
</evidence>
<name>A0A8T0I0C7_CERPU</name>
<dbReference type="AlphaFoldDB" id="A0A8T0I0C7"/>
<feature type="compositionally biased region" description="Basic and acidic residues" evidence="1">
    <location>
        <begin position="114"/>
        <end position="123"/>
    </location>
</feature>
<sequence>MVENGTSCKDDVVTRRSSTNLHKGLHGCMNAGLENQPAPNFTTYSNPAFEPVVTVESPPKVQKQPPCIPVDSNGQRLCPTPKSTRSSSSPAASKLRIPKATSFQPLQTIPSPEVTKDQTKRVLGDSNGQWTQETPKVSKQCTTPRGRSVAFGTSCSENMTPRALFNNSQNEAPAAEVRVAVGSNIKKRTRGEDDATRATRSKTEAEKIATFLRSPAARVRPDGTKEEYRLGVSDVLVKQYIEKKIALKKGCQCDPMKSCLGCDGSLNGESYQNPGSVKRPGVKQLSTLPGSPSVRLRDQSPGLVRTSLLRSPFVTSSKKQSEQMTPTSRCGKPTPQGSAKKNLSVLLEAQK</sequence>
<feature type="compositionally biased region" description="Basic and acidic residues" evidence="1">
    <location>
        <begin position="190"/>
        <end position="202"/>
    </location>
</feature>
<feature type="region of interest" description="Disordered" evidence="1">
    <location>
        <begin position="269"/>
        <end position="351"/>
    </location>
</feature>
<comment type="caution">
    <text evidence="2">The sequence shown here is derived from an EMBL/GenBank/DDBJ whole genome shotgun (WGS) entry which is preliminary data.</text>
</comment>
<feature type="compositionally biased region" description="Polar residues" evidence="1">
    <location>
        <begin position="101"/>
        <end position="110"/>
    </location>
</feature>
<evidence type="ECO:0000313" key="2">
    <source>
        <dbReference type="EMBL" id="KAG0576477.1"/>
    </source>
</evidence>
<proteinExistence type="predicted"/>
<protein>
    <submittedName>
        <fullName evidence="2">Uncharacterized protein</fullName>
    </submittedName>
</protein>
<gene>
    <name evidence="2" type="ORF">KC19_5G083100</name>
</gene>
<feature type="region of interest" description="Disordered" evidence="1">
    <location>
        <begin position="183"/>
        <end position="202"/>
    </location>
</feature>
<feature type="compositionally biased region" description="Polar residues" evidence="1">
    <location>
        <begin position="313"/>
        <end position="328"/>
    </location>
</feature>
<feature type="compositionally biased region" description="Low complexity" evidence="1">
    <location>
        <begin position="80"/>
        <end position="95"/>
    </location>
</feature>
<keyword evidence="3" id="KW-1185">Reference proteome</keyword>
<organism evidence="2 3">
    <name type="scientific">Ceratodon purpureus</name>
    <name type="common">Fire moss</name>
    <name type="synonym">Dicranum purpureum</name>
    <dbReference type="NCBI Taxonomy" id="3225"/>
    <lineage>
        <taxon>Eukaryota</taxon>
        <taxon>Viridiplantae</taxon>
        <taxon>Streptophyta</taxon>
        <taxon>Embryophyta</taxon>
        <taxon>Bryophyta</taxon>
        <taxon>Bryophytina</taxon>
        <taxon>Bryopsida</taxon>
        <taxon>Dicranidae</taxon>
        <taxon>Pseudoditrichales</taxon>
        <taxon>Ditrichaceae</taxon>
        <taxon>Ceratodon</taxon>
    </lineage>
</organism>
<feature type="region of interest" description="Disordered" evidence="1">
    <location>
        <begin position="56"/>
        <end position="147"/>
    </location>
</feature>
<reference evidence="2" key="1">
    <citation type="submission" date="2020-06" db="EMBL/GenBank/DDBJ databases">
        <title>WGS assembly of Ceratodon purpureus strain R40.</title>
        <authorList>
            <person name="Carey S.B."/>
            <person name="Jenkins J."/>
            <person name="Shu S."/>
            <person name="Lovell J.T."/>
            <person name="Sreedasyam A."/>
            <person name="Maumus F."/>
            <person name="Tiley G.P."/>
            <person name="Fernandez-Pozo N."/>
            <person name="Barry K."/>
            <person name="Chen C."/>
            <person name="Wang M."/>
            <person name="Lipzen A."/>
            <person name="Daum C."/>
            <person name="Saski C.A."/>
            <person name="Payton A.C."/>
            <person name="Mcbreen J.C."/>
            <person name="Conrad R.E."/>
            <person name="Kollar L.M."/>
            <person name="Olsson S."/>
            <person name="Huttunen S."/>
            <person name="Landis J.B."/>
            <person name="Wickett N.J."/>
            <person name="Johnson M.G."/>
            <person name="Rensing S.A."/>
            <person name="Grimwood J."/>
            <person name="Schmutz J."/>
            <person name="Mcdaniel S.F."/>
        </authorList>
    </citation>
    <scope>NUCLEOTIDE SEQUENCE</scope>
    <source>
        <strain evidence="2">R40</strain>
    </source>
</reference>
<dbReference type="EMBL" id="CM026425">
    <property type="protein sequence ID" value="KAG0576477.1"/>
    <property type="molecule type" value="Genomic_DNA"/>
</dbReference>